<feature type="domain" description="HYR" evidence="2">
    <location>
        <begin position="104"/>
        <end position="187"/>
    </location>
</feature>
<evidence type="ECO:0000256" key="1">
    <source>
        <dbReference type="ARBA" id="ARBA00022737"/>
    </source>
</evidence>
<sequence length="277" mass="28754">MIVLLLYWITSTHSRNEGADNIPPVVENCPGDFFRTVTTTAPFAEVSWDPLIVTDNSGQTPTMVDGPINNFGFYEQGTNPVTYIFSDASGNEVRCQFTVEVTLVGGDANPQIVCPSVVVGNTPANQAGTALIFDNQVTCTDDNAGQSVLCTPASGSFFSIGTTSISCICTDNAGNIDACGFDGIVSVSGDNTPPVVQNCPTGGVSATAEPNLAGGFATWGPIIVTDDSGQTPSVASQFSSGDFFAIGMTSVLITYSDAAGNSVSCAFEWLFLACLQT</sequence>
<dbReference type="InterPro" id="IPR003410">
    <property type="entry name" value="HYR_dom"/>
</dbReference>
<gene>
    <name evidence="3" type="ORF">BSL78_18348</name>
</gene>
<reference evidence="3 4" key="1">
    <citation type="journal article" date="2017" name="PLoS Biol.">
        <title>The sea cucumber genome provides insights into morphological evolution and visceral regeneration.</title>
        <authorList>
            <person name="Zhang X."/>
            <person name="Sun L."/>
            <person name="Yuan J."/>
            <person name="Sun Y."/>
            <person name="Gao Y."/>
            <person name="Zhang L."/>
            <person name="Li S."/>
            <person name="Dai H."/>
            <person name="Hamel J.F."/>
            <person name="Liu C."/>
            <person name="Yu Y."/>
            <person name="Liu S."/>
            <person name="Lin W."/>
            <person name="Guo K."/>
            <person name="Jin S."/>
            <person name="Xu P."/>
            <person name="Storey K.B."/>
            <person name="Huan P."/>
            <person name="Zhang T."/>
            <person name="Zhou Y."/>
            <person name="Zhang J."/>
            <person name="Lin C."/>
            <person name="Li X."/>
            <person name="Xing L."/>
            <person name="Huo D."/>
            <person name="Sun M."/>
            <person name="Wang L."/>
            <person name="Mercier A."/>
            <person name="Li F."/>
            <person name="Yang H."/>
            <person name="Xiang J."/>
        </authorList>
    </citation>
    <scope>NUCLEOTIDE SEQUENCE [LARGE SCALE GENOMIC DNA]</scope>
    <source>
        <strain evidence="3">Shaxun</strain>
        <tissue evidence="3">Muscle</tissue>
    </source>
</reference>
<feature type="domain" description="HYR" evidence="2">
    <location>
        <begin position="19"/>
        <end position="103"/>
    </location>
</feature>
<keyword evidence="4" id="KW-1185">Reference proteome</keyword>
<dbReference type="PANTHER" id="PTHR24273:SF32">
    <property type="entry name" value="HYALIN"/>
    <property type="match status" value="1"/>
</dbReference>
<dbReference type="STRING" id="307972.A0A2G8K9U9"/>
<dbReference type="PANTHER" id="PTHR24273">
    <property type="entry name" value="FI04643P-RELATED"/>
    <property type="match status" value="1"/>
</dbReference>
<dbReference type="PROSITE" id="PS50825">
    <property type="entry name" value="HYR"/>
    <property type="match status" value="3"/>
</dbReference>
<evidence type="ECO:0000313" key="4">
    <source>
        <dbReference type="Proteomes" id="UP000230750"/>
    </source>
</evidence>
<keyword evidence="1" id="KW-0677">Repeat</keyword>
<dbReference type="Pfam" id="PF02494">
    <property type="entry name" value="HYR"/>
    <property type="match status" value="3"/>
</dbReference>
<dbReference type="AlphaFoldDB" id="A0A2G8K9U9"/>
<evidence type="ECO:0000313" key="3">
    <source>
        <dbReference type="EMBL" id="PIK44784.1"/>
    </source>
</evidence>
<name>A0A2G8K9U9_STIJA</name>
<proteinExistence type="predicted"/>
<organism evidence="3 4">
    <name type="scientific">Stichopus japonicus</name>
    <name type="common">Sea cucumber</name>
    <dbReference type="NCBI Taxonomy" id="307972"/>
    <lineage>
        <taxon>Eukaryota</taxon>
        <taxon>Metazoa</taxon>
        <taxon>Echinodermata</taxon>
        <taxon>Eleutherozoa</taxon>
        <taxon>Echinozoa</taxon>
        <taxon>Holothuroidea</taxon>
        <taxon>Aspidochirotacea</taxon>
        <taxon>Aspidochirotida</taxon>
        <taxon>Stichopodidae</taxon>
        <taxon>Apostichopus</taxon>
    </lineage>
</organism>
<protein>
    <recommendedName>
        <fullName evidence="2">HYR domain-containing protein</fullName>
    </recommendedName>
</protein>
<dbReference type="Proteomes" id="UP000230750">
    <property type="component" value="Unassembled WGS sequence"/>
</dbReference>
<evidence type="ECO:0000259" key="2">
    <source>
        <dbReference type="PROSITE" id="PS50825"/>
    </source>
</evidence>
<feature type="domain" description="HYR" evidence="2">
    <location>
        <begin position="189"/>
        <end position="273"/>
    </location>
</feature>
<dbReference type="EMBL" id="MRZV01000754">
    <property type="protein sequence ID" value="PIK44784.1"/>
    <property type="molecule type" value="Genomic_DNA"/>
</dbReference>
<comment type="caution">
    <text evidence="3">The sequence shown here is derived from an EMBL/GenBank/DDBJ whole genome shotgun (WGS) entry which is preliminary data.</text>
</comment>
<accession>A0A2G8K9U9</accession>